<reference evidence="3 4" key="1">
    <citation type="journal article" date="2019" name="Int. J. Syst. Evol. Microbiol.">
        <title>The Global Catalogue of Microorganisms (GCM) 10K type strain sequencing project: providing services to taxonomists for standard genome sequencing and annotation.</title>
        <authorList>
            <consortium name="The Broad Institute Genomics Platform"/>
            <consortium name="The Broad Institute Genome Sequencing Center for Infectious Disease"/>
            <person name="Wu L."/>
            <person name="Ma J."/>
        </authorList>
    </citation>
    <scope>NUCLEOTIDE SEQUENCE [LARGE SCALE GENOMIC DNA]</scope>
    <source>
        <strain evidence="3 4">CGMCC 1.3240</strain>
    </source>
</reference>
<name>A0ABD5UX70_9EURY</name>
<feature type="compositionally biased region" description="Acidic residues" evidence="2">
    <location>
        <begin position="33"/>
        <end position="43"/>
    </location>
</feature>
<sequence>MIDRSRRELLRTTGVGLGAVAFAGCAGRFTGGAEEEVLGDPEFTDERPEPGGTTMDELPDLEGEMTVYSGRSEERVGELIDYIEETYDDFTVNVRYADSADLVNAIVTEEETPADIYYTTESGTLTYLKEEGYTETMPGDVLELCPEEFRDPDGQWMGLTRRSWAIAYNTDRFEAEDVPEDIMAFPDSEVASEMGWGPFRGSTQAFVTAMRVIHGESETREWIQDMLDAGLRTYEGGRSDLAQATGSGEVNASLYNHYIVRGNLDMPIDVTYTKNDAGVVPIVPGACVMNASDDPETAADFIGHWASAEAQEYFATTTWEYPVSPHVEPLDVLPDRDELDPPEIDLNDLADIETTLEMLRELDVL</sequence>
<protein>
    <submittedName>
        <fullName evidence="3">Extracellular solute-binding protein</fullName>
    </submittedName>
</protein>
<evidence type="ECO:0000256" key="2">
    <source>
        <dbReference type="SAM" id="MobiDB-lite"/>
    </source>
</evidence>
<feature type="region of interest" description="Disordered" evidence="2">
    <location>
        <begin position="33"/>
        <end position="59"/>
    </location>
</feature>
<dbReference type="PIRSF" id="PIRSF002825">
    <property type="entry name" value="CfbpA"/>
    <property type="match status" value="1"/>
</dbReference>
<dbReference type="PANTHER" id="PTHR30006:SF24">
    <property type="entry name" value="SLL0237 PROTEIN"/>
    <property type="match status" value="1"/>
</dbReference>
<dbReference type="Pfam" id="PF13416">
    <property type="entry name" value="SBP_bac_8"/>
    <property type="match status" value="1"/>
</dbReference>
<dbReference type="PROSITE" id="PS51318">
    <property type="entry name" value="TAT"/>
    <property type="match status" value="1"/>
</dbReference>
<dbReference type="Proteomes" id="UP001596312">
    <property type="component" value="Unassembled WGS sequence"/>
</dbReference>
<keyword evidence="4" id="KW-1185">Reference proteome</keyword>
<dbReference type="InterPro" id="IPR006311">
    <property type="entry name" value="TAT_signal"/>
</dbReference>
<dbReference type="PROSITE" id="PS51257">
    <property type="entry name" value="PROKAR_LIPOPROTEIN"/>
    <property type="match status" value="1"/>
</dbReference>
<proteinExistence type="predicted"/>
<organism evidence="3 4">
    <name type="scientific">Halalkalicoccus tibetensis</name>
    <dbReference type="NCBI Taxonomy" id="175632"/>
    <lineage>
        <taxon>Archaea</taxon>
        <taxon>Methanobacteriati</taxon>
        <taxon>Methanobacteriota</taxon>
        <taxon>Stenosarchaea group</taxon>
        <taxon>Halobacteria</taxon>
        <taxon>Halobacteriales</taxon>
        <taxon>Halococcaceae</taxon>
        <taxon>Halalkalicoccus</taxon>
    </lineage>
</organism>
<dbReference type="PANTHER" id="PTHR30006">
    <property type="entry name" value="THIAMINE-BINDING PERIPLASMIC PROTEIN-RELATED"/>
    <property type="match status" value="1"/>
</dbReference>
<accession>A0ABD5UX70</accession>
<dbReference type="AlphaFoldDB" id="A0ABD5UX70"/>
<keyword evidence="1" id="KW-0732">Signal</keyword>
<comment type="caution">
    <text evidence="3">The sequence shown here is derived from an EMBL/GenBank/DDBJ whole genome shotgun (WGS) entry which is preliminary data.</text>
</comment>
<evidence type="ECO:0000313" key="4">
    <source>
        <dbReference type="Proteomes" id="UP001596312"/>
    </source>
</evidence>
<dbReference type="InterPro" id="IPR006059">
    <property type="entry name" value="SBP"/>
</dbReference>
<dbReference type="SUPFAM" id="SSF53850">
    <property type="entry name" value="Periplasmic binding protein-like II"/>
    <property type="match status" value="1"/>
</dbReference>
<dbReference type="EMBL" id="JBHSXQ010000001">
    <property type="protein sequence ID" value="MFC6903718.1"/>
    <property type="molecule type" value="Genomic_DNA"/>
</dbReference>
<dbReference type="InterPro" id="IPR026045">
    <property type="entry name" value="Ferric-bd"/>
</dbReference>
<dbReference type="Gene3D" id="3.40.190.10">
    <property type="entry name" value="Periplasmic binding protein-like II"/>
    <property type="match status" value="2"/>
</dbReference>
<dbReference type="RefSeq" id="WP_340602209.1">
    <property type="nucleotide sequence ID" value="NZ_JBBMXV010000001.1"/>
</dbReference>
<evidence type="ECO:0000256" key="1">
    <source>
        <dbReference type="ARBA" id="ARBA00022729"/>
    </source>
</evidence>
<gene>
    <name evidence="3" type="ORF">ACFQGH_00740</name>
</gene>
<evidence type="ECO:0000313" key="3">
    <source>
        <dbReference type="EMBL" id="MFC6903718.1"/>
    </source>
</evidence>